<dbReference type="PANTHER" id="PTHR21636">
    <property type="entry name" value="PROTEIN DOK-7"/>
    <property type="match status" value="1"/>
</dbReference>
<dbReference type="InterPro" id="IPR037746">
    <property type="entry name" value="Dok-7"/>
</dbReference>
<dbReference type="KEGG" id="tng:GSTEN00001640G001"/>
<comment type="caution">
    <text evidence="1">The sequence shown here is derived from an EMBL/GenBank/DDBJ whole genome shotgun (WGS) entry which is preliminary data.</text>
</comment>
<name>Q4TFH1_TETNG</name>
<dbReference type="OrthoDB" id="6537982at2759"/>
<dbReference type="PANTHER" id="PTHR21636:SF2">
    <property type="entry name" value="PROTEIN DOK-7"/>
    <property type="match status" value="1"/>
</dbReference>
<dbReference type="EMBL" id="CAAE01004485">
    <property type="protein sequence ID" value="CAF88361.1"/>
    <property type="molecule type" value="Genomic_DNA"/>
</dbReference>
<organism evidence="1">
    <name type="scientific">Tetraodon nigroviridis</name>
    <name type="common">Spotted green pufferfish</name>
    <name type="synonym">Chelonodon nigroviridis</name>
    <dbReference type="NCBI Taxonomy" id="99883"/>
    <lineage>
        <taxon>Eukaryota</taxon>
        <taxon>Metazoa</taxon>
        <taxon>Chordata</taxon>
        <taxon>Craniata</taxon>
        <taxon>Vertebrata</taxon>
        <taxon>Euteleostomi</taxon>
        <taxon>Actinopterygii</taxon>
        <taxon>Neopterygii</taxon>
        <taxon>Teleostei</taxon>
        <taxon>Neoteleostei</taxon>
        <taxon>Acanthomorphata</taxon>
        <taxon>Eupercaria</taxon>
        <taxon>Tetraodontiformes</taxon>
        <taxon>Tetradontoidea</taxon>
        <taxon>Tetraodontidae</taxon>
        <taxon>Tetraodon</taxon>
    </lineage>
</organism>
<dbReference type="SMART" id="SM01244">
    <property type="entry name" value="IRS"/>
    <property type="match status" value="1"/>
</dbReference>
<sequence length="82" mass="8989">HRFSVGVEPGTKLEGGPASLHLCNNLLVLTRGVPPVTIGHWKMSALRRYGAVPNGFVFEGGTRCGYCKYPIVLILFRIKSFS</sequence>
<dbReference type="InterPro" id="IPR011993">
    <property type="entry name" value="PH-like_dom_sf"/>
</dbReference>
<gene>
    <name evidence="1" type="ORF">GSTENG00001640001</name>
</gene>
<proteinExistence type="predicted"/>
<feature type="non-terminal residue" evidence="1">
    <location>
        <position position="1"/>
    </location>
</feature>
<dbReference type="GO" id="GO:0007528">
    <property type="term" value="P:neuromuscular junction development"/>
    <property type="evidence" value="ECO:0007669"/>
    <property type="project" value="TreeGrafter"/>
</dbReference>
<evidence type="ECO:0000313" key="1">
    <source>
        <dbReference type="EMBL" id="CAF88361.1"/>
    </source>
</evidence>
<dbReference type="GO" id="GO:0019901">
    <property type="term" value="F:protein kinase binding"/>
    <property type="evidence" value="ECO:0007669"/>
    <property type="project" value="InterPro"/>
</dbReference>
<dbReference type="Gene3D" id="2.30.29.30">
    <property type="entry name" value="Pleckstrin-homology domain (PH domain)/Phosphotyrosine-binding domain (PTB)"/>
    <property type="match status" value="1"/>
</dbReference>
<accession>Q4TFH1</accession>
<dbReference type="AlphaFoldDB" id="Q4TFH1"/>
<reference evidence="1" key="2">
    <citation type="submission" date="2004-02" db="EMBL/GenBank/DDBJ databases">
        <authorList>
            <consortium name="Genoscope"/>
            <consortium name="Whitehead Institute Centre for Genome Research"/>
        </authorList>
    </citation>
    <scope>NUCLEOTIDE SEQUENCE</scope>
</reference>
<reference evidence="1" key="1">
    <citation type="journal article" date="2004" name="Nature">
        <title>Genome duplication in the teleost fish Tetraodon nigroviridis reveals the early vertebrate proto-karyotype.</title>
        <authorList>
            <person name="Jaillon O."/>
            <person name="Aury J.-M."/>
            <person name="Brunet F."/>
            <person name="Petit J.-L."/>
            <person name="Stange-Thomann N."/>
            <person name="Mauceli E."/>
            <person name="Bouneau L."/>
            <person name="Fischer C."/>
            <person name="Ozouf-Costaz C."/>
            <person name="Bernot A."/>
            <person name="Nicaud S."/>
            <person name="Jaffe D."/>
            <person name="Fisher S."/>
            <person name="Lutfalla G."/>
            <person name="Dossat C."/>
            <person name="Segurens B."/>
            <person name="Dasilva C."/>
            <person name="Salanoubat M."/>
            <person name="Levy M."/>
            <person name="Boudet N."/>
            <person name="Castellano S."/>
            <person name="Anthouard V."/>
            <person name="Jubin C."/>
            <person name="Castelli V."/>
            <person name="Katinka M."/>
            <person name="Vacherie B."/>
            <person name="Biemont C."/>
            <person name="Skalli Z."/>
            <person name="Cattolico L."/>
            <person name="Poulain J."/>
            <person name="De Berardinis V."/>
            <person name="Cruaud C."/>
            <person name="Duprat S."/>
            <person name="Brottier P."/>
            <person name="Coutanceau J.-P."/>
            <person name="Gouzy J."/>
            <person name="Parra G."/>
            <person name="Lardier G."/>
            <person name="Chapple C."/>
            <person name="McKernan K.J."/>
            <person name="McEwan P."/>
            <person name="Bosak S."/>
            <person name="Kellis M."/>
            <person name="Volff J.-N."/>
            <person name="Guigo R."/>
            <person name="Zody M.C."/>
            <person name="Mesirov J."/>
            <person name="Lindblad-Toh K."/>
            <person name="Birren B."/>
            <person name="Nusbaum C."/>
            <person name="Kahn D."/>
            <person name="Robinson-Rechavi M."/>
            <person name="Laudet V."/>
            <person name="Schachter V."/>
            <person name="Quetier F."/>
            <person name="Saurin W."/>
            <person name="Scarpelli C."/>
            <person name="Wincker P."/>
            <person name="Lander E.S."/>
            <person name="Weissenbach J."/>
            <person name="Roest Crollius H."/>
        </authorList>
    </citation>
    <scope>NUCLEOTIDE SEQUENCE [LARGE SCALE GENOMIC DNA]</scope>
</reference>
<dbReference type="SUPFAM" id="SSF50729">
    <property type="entry name" value="PH domain-like"/>
    <property type="match status" value="1"/>
</dbReference>
<protein>
    <submittedName>
        <fullName evidence="1">(spotted green pufferfish) hypothetical protein</fullName>
    </submittedName>
</protein>